<dbReference type="InterPro" id="IPR036047">
    <property type="entry name" value="F-box-like_dom_sf"/>
</dbReference>
<dbReference type="WBParaSite" id="SMUV_0000168501-mRNA-1">
    <property type="protein sequence ID" value="SMUV_0000168501-mRNA-1"/>
    <property type="gene ID" value="SMUV_0000168501"/>
</dbReference>
<evidence type="ECO:0000313" key="3">
    <source>
        <dbReference type="WBParaSite" id="SMUV_0000168501-mRNA-1"/>
    </source>
</evidence>
<reference evidence="3" key="1">
    <citation type="submission" date="2017-02" db="UniProtKB">
        <authorList>
            <consortium name="WormBaseParasite"/>
        </authorList>
    </citation>
    <scope>IDENTIFICATION</scope>
</reference>
<dbReference type="PANTHER" id="PTHR13252">
    <property type="entry name" value="F-BOX ONLY PROTEIN 28"/>
    <property type="match status" value="1"/>
</dbReference>
<dbReference type="PANTHER" id="PTHR13252:SF9">
    <property type="entry name" value="F-BOX ONLY PROTEIN 28"/>
    <property type="match status" value="1"/>
</dbReference>
<accession>A0A0N5AC09</accession>
<protein>
    <submittedName>
        <fullName evidence="3">F-box domain-containing protein</fullName>
    </submittedName>
</protein>
<organism evidence="2 3">
    <name type="scientific">Syphacia muris</name>
    <dbReference type="NCBI Taxonomy" id="451379"/>
    <lineage>
        <taxon>Eukaryota</taxon>
        <taxon>Metazoa</taxon>
        <taxon>Ecdysozoa</taxon>
        <taxon>Nematoda</taxon>
        <taxon>Chromadorea</taxon>
        <taxon>Rhabditida</taxon>
        <taxon>Spirurina</taxon>
        <taxon>Oxyuridomorpha</taxon>
        <taxon>Oxyuroidea</taxon>
        <taxon>Oxyuridae</taxon>
        <taxon>Syphacia</taxon>
    </lineage>
</organism>
<dbReference type="GO" id="GO:0000209">
    <property type="term" value="P:protein polyubiquitination"/>
    <property type="evidence" value="ECO:0007669"/>
    <property type="project" value="TreeGrafter"/>
</dbReference>
<dbReference type="Proteomes" id="UP000046393">
    <property type="component" value="Unplaced"/>
</dbReference>
<dbReference type="SUPFAM" id="SSF81383">
    <property type="entry name" value="F-box domain"/>
    <property type="match status" value="1"/>
</dbReference>
<keyword evidence="2" id="KW-1185">Reference proteome</keyword>
<dbReference type="Pfam" id="PF15481">
    <property type="entry name" value="CPG4"/>
    <property type="match status" value="1"/>
</dbReference>
<dbReference type="STRING" id="451379.A0A0N5AC09"/>
<evidence type="ECO:0000259" key="1">
    <source>
        <dbReference type="PROSITE" id="PS50181"/>
    </source>
</evidence>
<dbReference type="InterPro" id="IPR001810">
    <property type="entry name" value="F-box_dom"/>
</dbReference>
<dbReference type="InterPro" id="IPR029153">
    <property type="entry name" value="CPG4"/>
</dbReference>
<evidence type="ECO:0000313" key="2">
    <source>
        <dbReference type="Proteomes" id="UP000046393"/>
    </source>
</evidence>
<sequence length="430" mass="48698">MTKQGFQRCLANNLVIVTLLITSTVLFERATAVLLLSDTTAAASEDGGALLLLSALGTSECFRLCIQPLTVVLAGLLQFRNTFNRIDGICRSHELVEECMQVKKCEDAELFKGISQSMNYMCKQIYQQLQFSKPCLQRYDDEILIKTDTFCGFKKALYELVNSNNTRELAEDGGNQIVLLEELGSLCRGVSCFVAKVQRDLNLKCPVMGFLFAEIALIPIEALRKSIQMDILELASSYIPKGCQIFLHQEDIMLIKILGVDPTSNQYYGCNMEKAGGGKKEDTMLFLDLPVEVLSYILDFLSYEQLSMSRSVCKTFDTIAQSKLNIAFDRLNSELESAMLVLKHMLPKRESKRRYHPLARINEIYSALETRFALLNMTFKRYIEDGVCCFMAGKILDEAFFVLHYVDDCVKKGQQPEDTQDLLKDIRDYS</sequence>
<name>A0A0N5AC09_9BILA</name>
<dbReference type="Pfam" id="PF12937">
    <property type="entry name" value="F-box-like"/>
    <property type="match status" value="1"/>
</dbReference>
<dbReference type="PROSITE" id="PS50181">
    <property type="entry name" value="FBOX"/>
    <property type="match status" value="1"/>
</dbReference>
<feature type="domain" description="F-box" evidence="1">
    <location>
        <begin position="283"/>
        <end position="331"/>
    </location>
</feature>
<dbReference type="InterPro" id="IPR039719">
    <property type="entry name" value="FBXO28"/>
</dbReference>
<dbReference type="AlphaFoldDB" id="A0A0N5AC09"/>
<proteinExistence type="predicted"/>